<dbReference type="InterPro" id="IPR014710">
    <property type="entry name" value="RmlC-like_jellyroll"/>
</dbReference>
<feature type="domain" description="Cupin type-2" evidence="2">
    <location>
        <begin position="36"/>
        <end position="92"/>
    </location>
</feature>
<proteinExistence type="predicted"/>
<dbReference type="RefSeq" id="WP_066883787.1">
    <property type="nucleotide sequence ID" value="NZ_JYIJ01000019.1"/>
</dbReference>
<evidence type="ECO:0000313" key="3">
    <source>
        <dbReference type="EMBL" id="KWW98865.1"/>
    </source>
</evidence>
<dbReference type="Gene3D" id="2.60.120.10">
    <property type="entry name" value="Jelly Rolls"/>
    <property type="match status" value="1"/>
</dbReference>
<dbReference type="STRING" id="1469144.LI90_495"/>
<feature type="compositionally biased region" description="Pro residues" evidence="1">
    <location>
        <begin position="118"/>
        <end position="130"/>
    </location>
</feature>
<dbReference type="SUPFAM" id="SSF51182">
    <property type="entry name" value="RmlC-like cupins"/>
    <property type="match status" value="1"/>
</dbReference>
<feature type="region of interest" description="Disordered" evidence="1">
    <location>
        <begin position="109"/>
        <end position="130"/>
    </location>
</feature>
<organism evidence="3 4">
    <name type="scientific">Carbonactinospora thermoautotrophica</name>
    <dbReference type="NCBI Taxonomy" id="1469144"/>
    <lineage>
        <taxon>Bacteria</taxon>
        <taxon>Bacillati</taxon>
        <taxon>Actinomycetota</taxon>
        <taxon>Actinomycetes</taxon>
        <taxon>Kitasatosporales</taxon>
        <taxon>Carbonactinosporaceae</taxon>
        <taxon>Carbonactinospora</taxon>
    </lineage>
</organism>
<accession>A0A132MMA9</accession>
<name>A0A132MMA9_9ACTN</name>
<sequence>MRDDPIVNLTDLVTAAPAERAVLWRLTGSPQLLANLVRLPAGDTVGEHRESSLDVLLLVVDGGGTATVDGHRHELTAGTLLLLPRGASRALHAGPTGLAYLTVHGHRAGGLQVGRPPADTPADPPRPPDR</sequence>
<evidence type="ECO:0000256" key="1">
    <source>
        <dbReference type="SAM" id="MobiDB-lite"/>
    </source>
</evidence>
<comment type="caution">
    <text evidence="3">The sequence shown here is derived from an EMBL/GenBank/DDBJ whole genome shotgun (WGS) entry which is preliminary data.</text>
</comment>
<dbReference type="Proteomes" id="UP000070188">
    <property type="component" value="Unassembled WGS sequence"/>
</dbReference>
<protein>
    <recommendedName>
        <fullName evidence="2">Cupin type-2 domain-containing protein</fullName>
    </recommendedName>
</protein>
<evidence type="ECO:0000259" key="2">
    <source>
        <dbReference type="Pfam" id="PF07883"/>
    </source>
</evidence>
<dbReference type="AlphaFoldDB" id="A0A132MMA9"/>
<dbReference type="PATRIC" id="fig|1469144.10.peg.591"/>
<reference evidence="4" key="1">
    <citation type="submission" date="2015-04" db="EMBL/GenBank/DDBJ databases">
        <title>Physiological reanalysis, assessment of diazotrophy, and genome sequences of multiple isolates of Streptomyces thermoautotrophicus.</title>
        <authorList>
            <person name="MacKellar D.C."/>
            <person name="Lieber L."/>
            <person name="Norman J."/>
            <person name="Bolger A."/>
            <person name="Tobin C."/>
            <person name="Murray J.W."/>
            <person name="Chang R."/>
            <person name="Ford T."/>
            <person name="Nguyen P.Q."/>
            <person name="Woodward J."/>
            <person name="Permingeat H."/>
            <person name="Joshi N.S."/>
            <person name="Silver P.A."/>
            <person name="Usadel B."/>
            <person name="Rutherford A.W."/>
            <person name="Friesen M."/>
            <person name="Prell J."/>
        </authorList>
    </citation>
    <scope>NUCLEOTIDE SEQUENCE [LARGE SCALE GENOMIC DNA]</scope>
    <source>
        <strain evidence="4">H1</strain>
    </source>
</reference>
<evidence type="ECO:0000313" key="4">
    <source>
        <dbReference type="Proteomes" id="UP000070188"/>
    </source>
</evidence>
<keyword evidence="4" id="KW-1185">Reference proteome</keyword>
<dbReference type="InterPro" id="IPR013096">
    <property type="entry name" value="Cupin_2"/>
</dbReference>
<dbReference type="EMBL" id="LAXD01000001">
    <property type="protein sequence ID" value="KWW98865.1"/>
    <property type="molecule type" value="Genomic_DNA"/>
</dbReference>
<dbReference type="InterPro" id="IPR011051">
    <property type="entry name" value="RmlC_Cupin_sf"/>
</dbReference>
<dbReference type="Pfam" id="PF07883">
    <property type="entry name" value="Cupin_2"/>
    <property type="match status" value="1"/>
</dbReference>
<gene>
    <name evidence="3" type="ORF">LI90_495</name>
</gene>